<keyword evidence="1" id="KW-0472">Membrane</keyword>
<keyword evidence="1" id="KW-0812">Transmembrane</keyword>
<dbReference type="RefSeq" id="WP_122140233.1">
    <property type="nucleotide sequence ID" value="NZ_RFLX01000054.1"/>
</dbReference>
<organism evidence="2 3">
    <name type="scientific">Teichococcus wenyumeiae</name>
    <dbReference type="NCBI Taxonomy" id="2478470"/>
    <lineage>
        <taxon>Bacteria</taxon>
        <taxon>Pseudomonadati</taxon>
        <taxon>Pseudomonadota</taxon>
        <taxon>Alphaproteobacteria</taxon>
        <taxon>Acetobacterales</taxon>
        <taxon>Roseomonadaceae</taxon>
        <taxon>Roseomonas</taxon>
    </lineage>
</organism>
<feature type="transmembrane region" description="Helical" evidence="1">
    <location>
        <begin position="238"/>
        <end position="261"/>
    </location>
</feature>
<keyword evidence="1" id="KW-1133">Transmembrane helix</keyword>
<feature type="transmembrane region" description="Helical" evidence="1">
    <location>
        <begin position="123"/>
        <end position="147"/>
    </location>
</feature>
<protein>
    <submittedName>
        <fullName evidence="2">Uncharacterized protein</fullName>
    </submittedName>
</protein>
<feature type="transmembrane region" description="Helical" evidence="1">
    <location>
        <begin position="85"/>
        <end position="103"/>
    </location>
</feature>
<proteinExistence type="predicted"/>
<feature type="transmembrane region" description="Helical" evidence="1">
    <location>
        <begin position="184"/>
        <end position="201"/>
    </location>
</feature>
<dbReference type="Proteomes" id="UP000274097">
    <property type="component" value="Unassembled WGS sequence"/>
</dbReference>
<reference evidence="2 3" key="1">
    <citation type="submission" date="2018-10" db="EMBL/GenBank/DDBJ databases">
        <title>Roseomonas sp. nov., isolated from feces of Tibetan antelopes in the Qinghai-Tibet plateau, China.</title>
        <authorList>
            <person name="Tian Z."/>
        </authorList>
    </citation>
    <scope>NUCLEOTIDE SEQUENCE [LARGE SCALE GENOMIC DNA]</scope>
    <source>
        <strain evidence="2 3">Z23</strain>
    </source>
</reference>
<evidence type="ECO:0000313" key="3">
    <source>
        <dbReference type="Proteomes" id="UP000274097"/>
    </source>
</evidence>
<feature type="transmembrane region" description="Helical" evidence="1">
    <location>
        <begin position="159"/>
        <end position="178"/>
    </location>
</feature>
<dbReference type="EMBL" id="RFLX01000054">
    <property type="protein sequence ID" value="RMI15482.1"/>
    <property type="molecule type" value="Genomic_DNA"/>
</dbReference>
<gene>
    <name evidence="2" type="ORF">EBE87_25545</name>
</gene>
<sequence length="269" mass="28080">MSNILAFSNTLLRCEPYIVAVGLLFLAMAPLTLLGLALDDRTITAVPVWLKPLKFQLSLAVHMLTIALALGTLDRSVRQAWAVKVILLILLAMSLFETGWITLQGARGLPSHFAADPFGMAIHALMGIGATLIVLSTALLGVLILRYPVYGVPQLVSRAVGTGLIISGVTGLVTGWAIAENGGAVVGGTGVAGLVLPLFGWSGTDGDLRVAHFVGLHAAQCLPLLGLALNTWKPQTAFPAILVIALLWSAATLGLLIQALAGQPFISLV</sequence>
<evidence type="ECO:0000313" key="2">
    <source>
        <dbReference type="EMBL" id="RMI15482.1"/>
    </source>
</evidence>
<feature type="transmembrane region" description="Helical" evidence="1">
    <location>
        <begin position="53"/>
        <end position="73"/>
    </location>
</feature>
<accession>A0ABX9VC65</accession>
<name>A0ABX9VC65_9PROT</name>
<keyword evidence="3" id="KW-1185">Reference proteome</keyword>
<evidence type="ECO:0000256" key="1">
    <source>
        <dbReference type="SAM" id="Phobius"/>
    </source>
</evidence>
<feature type="transmembrane region" description="Helical" evidence="1">
    <location>
        <begin position="17"/>
        <end position="38"/>
    </location>
</feature>
<comment type="caution">
    <text evidence="2">The sequence shown here is derived from an EMBL/GenBank/DDBJ whole genome shotgun (WGS) entry which is preliminary data.</text>
</comment>